<gene>
    <name evidence="1" type="ORF">Patl1_11401</name>
</gene>
<evidence type="ECO:0000313" key="2">
    <source>
        <dbReference type="Proteomes" id="UP001164250"/>
    </source>
</evidence>
<dbReference type="Proteomes" id="UP001164250">
    <property type="component" value="Chromosome 12"/>
</dbReference>
<proteinExistence type="predicted"/>
<dbReference type="EMBL" id="CM047908">
    <property type="protein sequence ID" value="KAJ0080697.1"/>
    <property type="molecule type" value="Genomic_DNA"/>
</dbReference>
<name>A0ACC1A1J5_9ROSI</name>
<comment type="caution">
    <text evidence="1">The sequence shown here is derived from an EMBL/GenBank/DDBJ whole genome shotgun (WGS) entry which is preliminary data.</text>
</comment>
<reference evidence="2" key="1">
    <citation type="journal article" date="2023" name="G3 (Bethesda)">
        <title>Genome assembly and association tests identify interacting loci associated with vigor, precocity, and sex in interspecific pistachio rootstocks.</title>
        <authorList>
            <person name="Palmer W."/>
            <person name="Jacygrad E."/>
            <person name="Sagayaradj S."/>
            <person name="Cavanaugh K."/>
            <person name="Han R."/>
            <person name="Bertier L."/>
            <person name="Beede B."/>
            <person name="Kafkas S."/>
            <person name="Golino D."/>
            <person name="Preece J."/>
            <person name="Michelmore R."/>
        </authorList>
    </citation>
    <scope>NUCLEOTIDE SEQUENCE [LARGE SCALE GENOMIC DNA]</scope>
</reference>
<accession>A0ACC1A1J5</accession>
<keyword evidence="2" id="KW-1185">Reference proteome</keyword>
<sequence length="88" mass="10037">MTTIRPVMLVTDESRNYWYSELQSNAIPSLKWHVSLGSLLSGFRRTWSILTTDMIREHCLTSPPLNYSWAPEGAVIICFTSGKSLLLF</sequence>
<organism evidence="1 2">
    <name type="scientific">Pistacia atlantica</name>
    <dbReference type="NCBI Taxonomy" id="434234"/>
    <lineage>
        <taxon>Eukaryota</taxon>
        <taxon>Viridiplantae</taxon>
        <taxon>Streptophyta</taxon>
        <taxon>Embryophyta</taxon>
        <taxon>Tracheophyta</taxon>
        <taxon>Spermatophyta</taxon>
        <taxon>Magnoliopsida</taxon>
        <taxon>eudicotyledons</taxon>
        <taxon>Gunneridae</taxon>
        <taxon>Pentapetalae</taxon>
        <taxon>rosids</taxon>
        <taxon>malvids</taxon>
        <taxon>Sapindales</taxon>
        <taxon>Anacardiaceae</taxon>
        <taxon>Pistacia</taxon>
    </lineage>
</organism>
<protein>
    <submittedName>
        <fullName evidence="1">Uncharacterized protein</fullName>
    </submittedName>
</protein>
<evidence type="ECO:0000313" key="1">
    <source>
        <dbReference type="EMBL" id="KAJ0080697.1"/>
    </source>
</evidence>